<organism evidence="1 2">
    <name type="scientific">Araneus ventricosus</name>
    <name type="common">Orbweaver spider</name>
    <name type="synonym">Epeira ventricosa</name>
    <dbReference type="NCBI Taxonomy" id="182803"/>
    <lineage>
        <taxon>Eukaryota</taxon>
        <taxon>Metazoa</taxon>
        <taxon>Ecdysozoa</taxon>
        <taxon>Arthropoda</taxon>
        <taxon>Chelicerata</taxon>
        <taxon>Arachnida</taxon>
        <taxon>Araneae</taxon>
        <taxon>Araneomorphae</taxon>
        <taxon>Entelegynae</taxon>
        <taxon>Araneoidea</taxon>
        <taxon>Araneidae</taxon>
        <taxon>Araneus</taxon>
    </lineage>
</organism>
<dbReference type="GO" id="GO:0003676">
    <property type="term" value="F:nucleic acid binding"/>
    <property type="evidence" value="ECO:0007669"/>
    <property type="project" value="InterPro"/>
</dbReference>
<evidence type="ECO:0000313" key="1">
    <source>
        <dbReference type="EMBL" id="GBM68126.1"/>
    </source>
</evidence>
<dbReference type="Proteomes" id="UP000499080">
    <property type="component" value="Unassembled WGS sequence"/>
</dbReference>
<dbReference type="AlphaFoldDB" id="A0A4Y2HRU2"/>
<gene>
    <name evidence="1" type="ORF">AVEN_176295_1</name>
</gene>
<comment type="caution">
    <text evidence="1">The sequence shown here is derived from an EMBL/GenBank/DDBJ whole genome shotgun (WGS) entry which is preliminary data.</text>
</comment>
<name>A0A4Y2HRU2_ARAVE</name>
<reference evidence="1 2" key="1">
    <citation type="journal article" date="2019" name="Sci. Rep.">
        <title>Orb-weaving spider Araneus ventricosus genome elucidates the spidroin gene catalogue.</title>
        <authorList>
            <person name="Kono N."/>
            <person name="Nakamura H."/>
            <person name="Ohtoshi R."/>
            <person name="Moran D.A.P."/>
            <person name="Shinohara A."/>
            <person name="Yoshida Y."/>
            <person name="Fujiwara M."/>
            <person name="Mori M."/>
            <person name="Tomita M."/>
            <person name="Arakawa K."/>
        </authorList>
    </citation>
    <scope>NUCLEOTIDE SEQUENCE [LARGE SCALE GENOMIC DNA]</scope>
</reference>
<evidence type="ECO:0000313" key="2">
    <source>
        <dbReference type="Proteomes" id="UP000499080"/>
    </source>
</evidence>
<dbReference type="InterPro" id="IPR036397">
    <property type="entry name" value="RNaseH_sf"/>
</dbReference>
<sequence length="143" mass="16328">MHGHGTFCGHTNPISIFKVPSLLKIAEYGQERIHSKCNHCLFIIKRSLCGVAAFIFGPFFFEEIDPSGPVTCTVNRTRYEFFLRNHLIPALQQRECVDSTIFMEDGAPPHIETPVKQMVNLHSGNDIIISRHFPTAWRHDHLT</sequence>
<accession>A0A4Y2HRU2</accession>
<protein>
    <submittedName>
        <fullName evidence="1">Uncharacterized protein</fullName>
    </submittedName>
</protein>
<dbReference type="Gene3D" id="3.30.420.10">
    <property type="entry name" value="Ribonuclease H-like superfamily/Ribonuclease H"/>
    <property type="match status" value="1"/>
</dbReference>
<keyword evidence="2" id="KW-1185">Reference proteome</keyword>
<proteinExistence type="predicted"/>
<dbReference type="EMBL" id="BGPR01002122">
    <property type="protein sequence ID" value="GBM68126.1"/>
    <property type="molecule type" value="Genomic_DNA"/>
</dbReference>